<feature type="transmembrane region" description="Helical" evidence="6">
    <location>
        <begin position="46"/>
        <end position="65"/>
    </location>
</feature>
<keyword evidence="9" id="KW-1185">Reference proteome</keyword>
<dbReference type="Proteomes" id="UP000887568">
    <property type="component" value="Unplaced"/>
</dbReference>
<dbReference type="InterPro" id="IPR006634">
    <property type="entry name" value="TLC-dom"/>
</dbReference>
<reference evidence="8" key="1">
    <citation type="submission" date="2022-11" db="UniProtKB">
        <authorList>
            <consortium name="EnsemblMetazoa"/>
        </authorList>
    </citation>
    <scope>IDENTIFICATION</scope>
</reference>
<feature type="transmembrane region" description="Helical" evidence="6">
    <location>
        <begin position="172"/>
        <end position="194"/>
    </location>
</feature>
<evidence type="ECO:0000256" key="5">
    <source>
        <dbReference type="PROSITE-ProRule" id="PRU00205"/>
    </source>
</evidence>
<dbReference type="GO" id="GO:0005886">
    <property type="term" value="C:plasma membrane"/>
    <property type="evidence" value="ECO:0007669"/>
    <property type="project" value="TreeGrafter"/>
</dbReference>
<proteinExistence type="predicted"/>
<dbReference type="Pfam" id="PF03798">
    <property type="entry name" value="TRAM_LAG1_CLN8"/>
    <property type="match status" value="1"/>
</dbReference>
<sequence>MSSFFMPLTIVSAAGYQCFNSALDLGYVPLPPGKYASTDRHRWRNAATSCFSAVILSVFAVYSLVSHPELLLQPHVYYTEIAEISVAIGTGYFLYDTWDILRNTGIFKKWTVLLHHVIVALSYYVMSTWKAEMGIAIISLLPEISAIFLHSRQVLLIYGFSKDSAFYRVHRVFNLLTGISCRLVPIVCACYLTATGNHPELHSFFVLLLPLMPPVILAINCTMLWRLLHSDFLSTKTHKVDFIMEN</sequence>
<evidence type="ECO:0000256" key="6">
    <source>
        <dbReference type="SAM" id="Phobius"/>
    </source>
</evidence>
<evidence type="ECO:0000256" key="4">
    <source>
        <dbReference type="ARBA" id="ARBA00023136"/>
    </source>
</evidence>
<keyword evidence="4 5" id="KW-0472">Membrane</keyword>
<feature type="transmembrane region" description="Helical" evidence="6">
    <location>
        <begin position="107"/>
        <end position="125"/>
    </location>
</feature>
<feature type="transmembrane region" description="Helical" evidence="6">
    <location>
        <begin position="77"/>
        <end position="95"/>
    </location>
</feature>
<dbReference type="GO" id="GO:0071709">
    <property type="term" value="P:membrane assembly"/>
    <property type="evidence" value="ECO:0007669"/>
    <property type="project" value="TreeGrafter"/>
</dbReference>
<dbReference type="EnsemblMetazoa" id="XM_038200721.1">
    <property type="protein sequence ID" value="XP_038056649.1"/>
    <property type="gene ID" value="LOC119728468"/>
</dbReference>
<evidence type="ECO:0000256" key="3">
    <source>
        <dbReference type="ARBA" id="ARBA00022989"/>
    </source>
</evidence>
<dbReference type="RefSeq" id="XP_038056649.1">
    <property type="nucleotide sequence ID" value="XM_038200721.1"/>
</dbReference>
<evidence type="ECO:0000313" key="8">
    <source>
        <dbReference type="EnsemblMetazoa" id="XP_038056649.1"/>
    </source>
</evidence>
<name>A0A913ZYU7_PATMI</name>
<keyword evidence="3 6" id="KW-1133">Transmembrane helix</keyword>
<dbReference type="GO" id="GO:0007009">
    <property type="term" value="P:plasma membrane organization"/>
    <property type="evidence" value="ECO:0007669"/>
    <property type="project" value="TreeGrafter"/>
</dbReference>
<accession>A0A913ZYU7</accession>
<protein>
    <recommendedName>
        <fullName evidence="7">TLC domain-containing protein</fullName>
    </recommendedName>
</protein>
<dbReference type="GeneID" id="119728468"/>
<evidence type="ECO:0000256" key="2">
    <source>
        <dbReference type="ARBA" id="ARBA00022692"/>
    </source>
</evidence>
<dbReference type="InterPro" id="IPR050846">
    <property type="entry name" value="TLCD"/>
</dbReference>
<keyword evidence="2 5" id="KW-0812">Transmembrane</keyword>
<dbReference type="AlphaFoldDB" id="A0A913ZYU7"/>
<dbReference type="PANTHER" id="PTHR13439:SF4">
    <property type="entry name" value="TLC DOMAIN-CONTAINING PROTEIN"/>
    <property type="match status" value="1"/>
</dbReference>
<evidence type="ECO:0000256" key="1">
    <source>
        <dbReference type="ARBA" id="ARBA00004141"/>
    </source>
</evidence>
<dbReference type="PROSITE" id="PS50922">
    <property type="entry name" value="TLC"/>
    <property type="match status" value="1"/>
</dbReference>
<feature type="transmembrane region" description="Helical" evidence="6">
    <location>
        <begin position="131"/>
        <end position="151"/>
    </location>
</feature>
<dbReference type="SMART" id="SM00724">
    <property type="entry name" value="TLC"/>
    <property type="match status" value="1"/>
</dbReference>
<evidence type="ECO:0000259" key="7">
    <source>
        <dbReference type="PROSITE" id="PS50922"/>
    </source>
</evidence>
<organism evidence="8 9">
    <name type="scientific">Patiria miniata</name>
    <name type="common">Bat star</name>
    <name type="synonym">Asterina miniata</name>
    <dbReference type="NCBI Taxonomy" id="46514"/>
    <lineage>
        <taxon>Eukaryota</taxon>
        <taxon>Metazoa</taxon>
        <taxon>Echinodermata</taxon>
        <taxon>Eleutherozoa</taxon>
        <taxon>Asterozoa</taxon>
        <taxon>Asteroidea</taxon>
        <taxon>Valvatacea</taxon>
        <taxon>Valvatida</taxon>
        <taxon>Asterinidae</taxon>
        <taxon>Patiria</taxon>
    </lineage>
</organism>
<feature type="domain" description="TLC" evidence="7">
    <location>
        <begin position="38"/>
        <end position="233"/>
    </location>
</feature>
<evidence type="ECO:0000313" key="9">
    <source>
        <dbReference type="Proteomes" id="UP000887568"/>
    </source>
</evidence>
<dbReference type="OMA" id="MACINVI"/>
<dbReference type="GO" id="GO:0097035">
    <property type="term" value="P:regulation of membrane lipid distribution"/>
    <property type="evidence" value="ECO:0007669"/>
    <property type="project" value="TreeGrafter"/>
</dbReference>
<dbReference type="PANTHER" id="PTHR13439">
    <property type="entry name" value="CT120 PROTEIN"/>
    <property type="match status" value="1"/>
</dbReference>
<feature type="transmembrane region" description="Helical" evidence="6">
    <location>
        <begin position="206"/>
        <end position="228"/>
    </location>
</feature>
<comment type="subcellular location">
    <subcellularLocation>
        <location evidence="1">Membrane</location>
        <topology evidence="1">Multi-pass membrane protein</topology>
    </subcellularLocation>
</comment>
<dbReference type="OrthoDB" id="10266980at2759"/>
<dbReference type="GO" id="GO:0055091">
    <property type="term" value="P:phospholipid homeostasis"/>
    <property type="evidence" value="ECO:0007669"/>
    <property type="project" value="TreeGrafter"/>
</dbReference>